<dbReference type="InterPro" id="IPR013785">
    <property type="entry name" value="Aldolase_TIM"/>
</dbReference>
<feature type="domain" description="PDZ" evidence="2">
    <location>
        <begin position="4"/>
        <end position="53"/>
    </location>
</feature>
<dbReference type="InterPro" id="IPR007549">
    <property type="entry name" value="DUF512"/>
</dbReference>
<dbReference type="EMBL" id="AP024849">
    <property type="protein sequence ID" value="BCZ48096.1"/>
    <property type="molecule type" value="Genomic_DNA"/>
</dbReference>
<evidence type="ECO:0000259" key="3">
    <source>
        <dbReference type="Pfam" id="PF19238"/>
    </source>
</evidence>
<evidence type="ECO:0000313" key="4">
    <source>
        <dbReference type="EMBL" id="BCZ48096.1"/>
    </source>
</evidence>
<organism evidence="4 5">
    <name type="scientific">Clostridium gelidum</name>
    <dbReference type="NCBI Taxonomy" id="704125"/>
    <lineage>
        <taxon>Bacteria</taxon>
        <taxon>Bacillati</taxon>
        <taxon>Bacillota</taxon>
        <taxon>Clostridia</taxon>
        <taxon>Eubacteriales</taxon>
        <taxon>Clostridiaceae</taxon>
        <taxon>Clostridium</taxon>
    </lineage>
</organism>
<dbReference type="Pfam" id="PF04459">
    <property type="entry name" value="DUF512"/>
    <property type="match status" value="1"/>
</dbReference>
<dbReference type="Pfam" id="PF17820">
    <property type="entry name" value="PDZ_6"/>
    <property type="match status" value="1"/>
</dbReference>
<dbReference type="SUPFAM" id="SSF50156">
    <property type="entry name" value="PDZ domain-like"/>
    <property type="match status" value="1"/>
</dbReference>
<evidence type="ECO:0000313" key="5">
    <source>
        <dbReference type="Proteomes" id="UP000824633"/>
    </source>
</evidence>
<dbReference type="SUPFAM" id="SSF102114">
    <property type="entry name" value="Radical SAM enzymes"/>
    <property type="match status" value="1"/>
</dbReference>
<dbReference type="Proteomes" id="UP000824633">
    <property type="component" value="Chromosome"/>
</dbReference>
<name>A0ABM7T9S2_9CLOT</name>
<feature type="domain" description="DUF512" evidence="1">
    <location>
        <begin position="219"/>
        <end position="427"/>
    </location>
</feature>
<accession>A0ABM7T9S2</accession>
<reference evidence="5" key="1">
    <citation type="submission" date="2021-07" db="EMBL/GenBank/DDBJ databases">
        <title>Complete genome sequencing of a Clostridium isolate.</title>
        <authorList>
            <person name="Ueki A."/>
            <person name="Tonouchi A."/>
        </authorList>
    </citation>
    <scope>NUCLEOTIDE SEQUENCE [LARGE SCALE GENOMIC DNA]</scope>
    <source>
        <strain evidence="5">C5S11</strain>
    </source>
</reference>
<sequence length="448" mass="51074">MKNIITKVISNGIAEEVGIEVNDVLLSINDNKINDIIDYKFLSADEELVLEIEKANGEIWEIEIEKEYGEDLGIEFGGGLMDVAKSCSNKCIFCFIDQLPKGMRETLYFKDDDSRLSFLQGNFVTLTNMKDEDIDRIIKYHISPINVSVHTTNPHLRVQMLNNKFAGDVFERMQKLAAAGIIMNAQIVSVPGINNGEELKRTIKDLYTLYPQVSDVAVVPIGITKFRQGLKEVKTYTKEMSIEELEAVKRLQDMYIREIGEPFVRLSDEFYLVADKQIPRQEFYDDYHQIEDGIGMVRCFRDAIINTLDDLDLKNSGSFSIVTGCLAYNELLEATHKIKRRNSKIKIDAYKIINNYFGETITIAGLLTGTDIIDQMKGIINSEYLILSNNMFRKGYELADSDEQIMLDNMKIKDIELALNVKVIVVDYTGEDLIQKLNETNKEENKNG</sequence>
<dbReference type="InterPro" id="IPR058240">
    <property type="entry name" value="rSAM_sf"/>
</dbReference>
<dbReference type="RefSeq" id="WP_224034390.1">
    <property type="nucleotide sequence ID" value="NZ_AP024849.1"/>
</dbReference>
<dbReference type="Pfam" id="PF19238">
    <property type="entry name" value="Radical_SAM_2"/>
    <property type="match status" value="1"/>
</dbReference>
<gene>
    <name evidence="4" type="ORF">psyc5s11_41630</name>
</gene>
<evidence type="ECO:0000259" key="1">
    <source>
        <dbReference type="Pfam" id="PF04459"/>
    </source>
</evidence>
<keyword evidence="5" id="KW-1185">Reference proteome</keyword>
<proteinExistence type="predicted"/>
<dbReference type="Gene3D" id="2.30.42.10">
    <property type="match status" value="1"/>
</dbReference>
<dbReference type="InterPro" id="IPR045375">
    <property type="entry name" value="Put_radical_SAM-like_N"/>
</dbReference>
<dbReference type="InterPro" id="IPR041489">
    <property type="entry name" value="PDZ_6"/>
</dbReference>
<feature type="domain" description="Putative radical SAM N-terminal" evidence="3">
    <location>
        <begin position="66"/>
        <end position="216"/>
    </location>
</feature>
<protein>
    <submittedName>
        <fullName evidence="4">Radical SAM protein</fullName>
    </submittedName>
</protein>
<dbReference type="InterPro" id="IPR036034">
    <property type="entry name" value="PDZ_sf"/>
</dbReference>
<evidence type="ECO:0000259" key="2">
    <source>
        <dbReference type="Pfam" id="PF17820"/>
    </source>
</evidence>
<dbReference type="Gene3D" id="3.20.20.70">
    <property type="entry name" value="Aldolase class I"/>
    <property type="match status" value="1"/>
</dbReference>